<keyword evidence="2" id="KW-1185">Reference proteome</keyword>
<reference evidence="1 2" key="1">
    <citation type="submission" date="2019-02" db="EMBL/GenBank/DDBJ databases">
        <title>Deep-cultivation of Planctomycetes and their phenomic and genomic characterization uncovers novel biology.</title>
        <authorList>
            <person name="Wiegand S."/>
            <person name="Jogler M."/>
            <person name="Boedeker C."/>
            <person name="Pinto D."/>
            <person name="Vollmers J."/>
            <person name="Rivas-Marin E."/>
            <person name="Kohn T."/>
            <person name="Peeters S.H."/>
            <person name="Heuer A."/>
            <person name="Rast P."/>
            <person name="Oberbeckmann S."/>
            <person name="Bunk B."/>
            <person name="Jeske O."/>
            <person name="Meyerdierks A."/>
            <person name="Storesund J.E."/>
            <person name="Kallscheuer N."/>
            <person name="Luecker S."/>
            <person name="Lage O.M."/>
            <person name="Pohl T."/>
            <person name="Merkel B.J."/>
            <person name="Hornburger P."/>
            <person name="Mueller R.-W."/>
            <person name="Bruemmer F."/>
            <person name="Labrenz M."/>
            <person name="Spormann A.M."/>
            <person name="Op den Camp H."/>
            <person name="Overmann J."/>
            <person name="Amann R."/>
            <person name="Jetten M.S.M."/>
            <person name="Mascher T."/>
            <person name="Medema M.H."/>
            <person name="Devos D.P."/>
            <person name="Kaster A.-K."/>
            <person name="Ovreas L."/>
            <person name="Rohde M."/>
            <person name="Galperin M.Y."/>
            <person name="Jogler C."/>
        </authorList>
    </citation>
    <scope>NUCLEOTIDE SEQUENCE [LARGE SCALE GENOMIC DNA]</scope>
    <source>
        <strain evidence="1 2">Pla163</strain>
    </source>
</reference>
<dbReference type="PANTHER" id="PTHR33973:SF4">
    <property type="entry name" value="OS07G0153300 PROTEIN"/>
    <property type="match status" value="1"/>
</dbReference>
<dbReference type="AlphaFoldDB" id="A0A518CVN7"/>
<evidence type="ECO:0000313" key="2">
    <source>
        <dbReference type="Proteomes" id="UP000319342"/>
    </source>
</evidence>
<dbReference type="PANTHER" id="PTHR33973">
    <property type="entry name" value="OS07G0153300 PROTEIN"/>
    <property type="match status" value="1"/>
</dbReference>
<protein>
    <recommendedName>
        <fullName evidence="3">DUF1365 domain-containing protein</fullName>
    </recommendedName>
</protein>
<dbReference type="InterPro" id="IPR010775">
    <property type="entry name" value="DUF1365"/>
</dbReference>
<accession>A0A518CVN7</accession>
<evidence type="ECO:0000313" key="1">
    <source>
        <dbReference type="EMBL" id="QDU83293.1"/>
    </source>
</evidence>
<proteinExistence type="predicted"/>
<dbReference type="Proteomes" id="UP000319342">
    <property type="component" value="Chromosome"/>
</dbReference>
<organism evidence="1 2">
    <name type="scientific">Rohdeia mirabilis</name>
    <dbReference type="NCBI Taxonomy" id="2528008"/>
    <lineage>
        <taxon>Bacteria</taxon>
        <taxon>Pseudomonadati</taxon>
        <taxon>Planctomycetota</taxon>
        <taxon>Planctomycetia</taxon>
        <taxon>Planctomycetia incertae sedis</taxon>
        <taxon>Rohdeia</taxon>
    </lineage>
</organism>
<dbReference type="Pfam" id="PF07103">
    <property type="entry name" value="DUF1365"/>
    <property type="match status" value="1"/>
</dbReference>
<evidence type="ECO:0008006" key="3">
    <source>
        <dbReference type="Google" id="ProtNLM"/>
    </source>
</evidence>
<dbReference type="EMBL" id="CP036290">
    <property type="protein sequence ID" value="QDU83293.1"/>
    <property type="molecule type" value="Genomic_DNA"/>
</dbReference>
<gene>
    <name evidence="1" type="ORF">Pla163_03910</name>
</gene>
<sequence>MTATLASGLFEGRVSHRRLGPREHAFDYRVGFVYLDLDELDEVFARRWLWSLRGPNVVRFRRSDYLGDPAVSLREAVLDRVERALGRRPTGAVRMLTQLRTWGYVFNPVTFYYCFDPAGQLESVVAEITNTPWRERHAYVLDARGTDTPSAGPEAGPGRRHLRWTFDKDFHVSPFFGMEQSYEWSFSVPGDELDVRMTNREDGRVVFHVSLACQRRELTGLACAGFLVRHPLLTWRVHLAIYWQALRLYLKRTPFFVHPKKRATPGGPAADSR</sequence>
<name>A0A518CVN7_9BACT</name>